<evidence type="ECO:0000313" key="2">
    <source>
        <dbReference type="Proteomes" id="UP000290288"/>
    </source>
</evidence>
<proteinExistence type="predicted"/>
<accession>A0A4Q2DV35</accession>
<comment type="caution">
    <text evidence="1">The sequence shown here is derived from an EMBL/GenBank/DDBJ whole genome shotgun (WGS) entry which is preliminary data.</text>
</comment>
<organism evidence="1 2">
    <name type="scientific">Candolleomyces aberdarensis</name>
    <dbReference type="NCBI Taxonomy" id="2316362"/>
    <lineage>
        <taxon>Eukaryota</taxon>
        <taxon>Fungi</taxon>
        <taxon>Dikarya</taxon>
        <taxon>Basidiomycota</taxon>
        <taxon>Agaricomycotina</taxon>
        <taxon>Agaricomycetes</taxon>
        <taxon>Agaricomycetidae</taxon>
        <taxon>Agaricales</taxon>
        <taxon>Agaricineae</taxon>
        <taxon>Psathyrellaceae</taxon>
        <taxon>Candolleomyces</taxon>
    </lineage>
</organism>
<protein>
    <submittedName>
        <fullName evidence="1">Uncharacterized protein</fullName>
    </submittedName>
</protein>
<name>A0A4Q2DV35_9AGAR</name>
<evidence type="ECO:0000313" key="1">
    <source>
        <dbReference type="EMBL" id="RXW24129.1"/>
    </source>
</evidence>
<dbReference type="AlphaFoldDB" id="A0A4Q2DV35"/>
<dbReference type="Proteomes" id="UP000290288">
    <property type="component" value="Unassembled WGS sequence"/>
</dbReference>
<keyword evidence="2" id="KW-1185">Reference proteome</keyword>
<reference evidence="1 2" key="1">
    <citation type="submission" date="2019-01" db="EMBL/GenBank/DDBJ databases">
        <title>Draft genome sequence of Psathyrella aberdarensis IHI B618.</title>
        <authorList>
            <person name="Buettner E."/>
            <person name="Kellner H."/>
        </authorList>
    </citation>
    <scope>NUCLEOTIDE SEQUENCE [LARGE SCALE GENOMIC DNA]</scope>
    <source>
        <strain evidence="1 2">IHI B618</strain>
    </source>
</reference>
<dbReference type="EMBL" id="SDEE01000025">
    <property type="protein sequence ID" value="RXW24129.1"/>
    <property type="molecule type" value="Genomic_DNA"/>
</dbReference>
<gene>
    <name evidence="1" type="ORF">EST38_g1691</name>
</gene>
<sequence length="329" mass="36899">MSTTKGHRTVRREAVNSFTQTISILDPSLSSRRLLGFQNMTTIVPQGAQTYEEKVAQFIEMWMDLFSNPFTTGELRATIKKYPTAALPDALGIALWRFSLIHPNLMEPLVANIRIVLKNKKLQHFRVTNEAGMSMKFGPIFYQSFGDTVSDFAHNDWGPPEEIGIFRKSDGDGSSRQIHPILVSAFTIAAAHRTKLMTIDDYCSMTLDGLQIPGLGEAPENRDVQELAAIAALILFETQGAEQYTKLLYSPEAGGSYELVLECLEDLRRKGIIRYLPAVKLLEVSHSSAVNSKYLTTFSLMQKIIKNVEKHDREERSVSDVYDELFASG</sequence>